<dbReference type="PROSITE" id="PS00018">
    <property type="entry name" value="EF_HAND_1"/>
    <property type="match status" value="2"/>
</dbReference>
<evidence type="ECO:0000313" key="5">
    <source>
        <dbReference type="Proteomes" id="UP001291623"/>
    </source>
</evidence>
<dbReference type="CDD" id="cd00051">
    <property type="entry name" value="EFh"/>
    <property type="match status" value="1"/>
</dbReference>
<evidence type="ECO:0000256" key="2">
    <source>
        <dbReference type="ARBA" id="ARBA00022837"/>
    </source>
</evidence>
<keyword evidence="1" id="KW-0677">Repeat</keyword>
<keyword evidence="2" id="KW-0106">Calcium</keyword>
<sequence>MMTTTLKSDQLKQLKDIFMRFDLDLDGDGSLTQLELAALLRSLGLKPGGDQLHVLLAKIDNNGNGSIAFDELVNAIMPGMNEDILMNQDQLMELFRSFDRDVLAIERAVKPTVVSLIDLCLTSLQNSGSFEFPSHLIH</sequence>
<proteinExistence type="predicted"/>
<reference evidence="4" key="1">
    <citation type="submission" date="2023-12" db="EMBL/GenBank/DDBJ databases">
        <title>Genome assembly of Anisodus tanguticus.</title>
        <authorList>
            <person name="Wang Y.-J."/>
        </authorList>
    </citation>
    <scope>NUCLEOTIDE SEQUENCE</scope>
    <source>
        <strain evidence="4">KB-2021</strain>
        <tissue evidence="4">Leaf</tissue>
    </source>
</reference>
<dbReference type="GO" id="GO:0005509">
    <property type="term" value="F:calcium ion binding"/>
    <property type="evidence" value="ECO:0007669"/>
    <property type="project" value="InterPro"/>
</dbReference>
<feature type="domain" description="EF-hand" evidence="3">
    <location>
        <begin position="9"/>
        <end position="46"/>
    </location>
</feature>
<evidence type="ECO:0000259" key="3">
    <source>
        <dbReference type="PROSITE" id="PS50222"/>
    </source>
</evidence>
<dbReference type="InterPro" id="IPR011992">
    <property type="entry name" value="EF-hand-dom_pair"/>
</dbReference>
<organism evidence="4 5">
    <name type="scientific">Anisodus tanguticus</name>
    <dbReference type="NCBI Taxonomy" id="243964"/>
    <lineage>
        <taxon>Eukaryota</taxon>
        <taxon>Viridiplantae</taxon>
        <taxon>Streptophyta</taxon>
        <taxon>Embryophyta</taxon>
        <taxon>Tracheophyta</taxon>
        <taxon>Spermatophyta</taxon>
        <taxon>Magnoliopsida</taxon>
        <taxon>eudicotyledons</taxon>
        <taxon>Gunneridae</taxon>
        <taxon>Pentapetalae</taxon>
        <taxon>asterids</taxon>
        <taxon>lamiids</taxon>
        <taxon>Solanales</taxon>
        <taxon>Solanaceae</taxon>
        <taxon>Solanoideae</taxon>
        <taxon>Hyoscyameae</taxon>
        <taxon>Anisodus</taxon>
    </lineage>
</organism>
<dbReference type="InterPro" id="IPR051111">
    <property type="entry name" value="Ca-binding_regulatory"/>
</dbReference>
<evidence type="ECO:0000313" key="4">
    <source>
        <dbReference type="EMBL" id="KAK4373290.1"/>
    </source>
</evidence>
<dbReference type="Gene3D" id="1.10.238.10">
    <property type="entry name" value="EF-hand"/>
    <property type="match status" value="1"/>
</dbReference>
<dbReference type="AlphaFoldDB" id="A0AAE1SNR4"/>
<dbReference type="PANTHER" id="PTHR46311:SF5">
    <property type="entry name" value="EF-HAND DOMAIN-CONTAINING PROTEIN"/>
    <property type="match status" value="1"/>
</dbReference>
<dbReference type="FunFam" id="1.10.238.10:FF:000178">
    <property type="entry name" value="Calmodulin-2 A"/>
    <property type="match status" value="1"/>
</dbReference>
<gene>
    <name evidence="4" type="ORF">RND71_008674</name>
</gene>
<accession>A0AAE1SNR4</accession>
<keyword evidence="5" id="KW-1185">Reference proteome</keyword>
<dbReference type="InterPro" id="IPR002048">
    <property type="entry name" value="EF_hand_dom"/>
</dbReference>
<dbReference type="EMBL" id="JAVYJV010000004">
    <property type="protein sequence ID" value="KAK4373290.1"/>
    <property type="molecule type" value="Genomic_DNA"/>
</dbReference>
<dbReference type="Pfam" id="PF13499">
    <property type="entry name" value="EF-hand_7"/>
    <property type="match status" value="1"/>
</dbReference>
<dbReference type="PROSITE" id="PS50222">
    <property type="entry name" value="EF_HAND_2"/>
    <property type="match status" value="2"/>
</dbReference>
<protein>
    <recommendedName>
        <fullName evidence="3">EF-hand domain-containing protein</fullName>
    </recommendedName>
</protein>
<dbReference type="InterPro" id="IPR018247">
    <property type="entry name" value="EF_Hand_1_Ca_BS"/>
</dbReference>
<dbReference type="Proteomes" id="UP001291623">
    <property type="component" value="Unassembled WGS sequence"/>
</dbReference>
<dbReference type="SMART" id="SM00054">
    <property type="entry name" value="EFh"/>
    <property type="match status" value="2"/>
</dbReference>
<dbReference type="GO" id="GO:0043226">
    <property type="term" value="C:organelle"/>
    <property type="evidence" value="ECO:0007669"/>
    <property type="project" value="UniProtKB-ARBA"/>
</dbReference>
<comment type="caution">
    <text evidence="4">The sequence shown here is derived from an EMBL/GenBank/DDBJ whole genome shotgun (WGS) entry which is preliminary data.</text>
</comment>
<evidence type="ECO:0000256" key="1">
    <source>
        <dbReference type="ARBA" id="ARBA00022737"/>
    </source>
</evidence>
<dbReference type="SUPFAM" id="SSF47473">
    <property type="entry name" value="EF-hand"/>
    <property type="match status" value="1"/>
</dbReference>
<feature type="domain" description="EF-hand" evidence="3">
    <location>
        <begin position="47"/>
        <end position="82"/>
    </location>
</feature>
<dbReference type="PANTHER" id="PTHR46311">
    <property type="entry name" value="CALCIUM-BINDING PROTEIN 8-RELATED"/>
    <property type="match status" value="1"/>
</dbReference>
<name>A0AAE1SNR4_9SOLA</name>